<dbReference type="GO" id="GO:0046872">
    <property type="term" value="F:metal ion binding"/>
    <property type="evidence" value="ECO:0007669"/>
    <property type="project" value="UniProtKB-KW"/>
</dbReference>
<comment type="catalytic activity">
    <reaction evidence="19">
        <text>L-seryl-[protein] + ATP = O-phospho-L-seryl-[protein] + ADP + H(+)</text>
        <dbReference type="Rhea" id="RHEA:17989"/>
        <dbReference type="Rhea" id="RHEA-COMP:9863"/>
        <dbReference type="Rhea" id="RHEA-COMP:11604"/>
        <dbReference type="ChEBI" id="CHEBI:15378"/>
        <dbReference type="ChEBI" id="CHEBI:29999"/>
        <dbReference type="ChEBI" id="CHEBI:30616"/>
        <dbReference type="ChEBI" id="CHEBI:83421"/>
        <dbReference type="ChEBI" id="CHEBI:456216"/>
        <dbReference type="EC" id="2.7.11.1"/>
    </reaction>
</comment>
<dbReference type="KEGG" id="aplc:110980164"/>
<dbReference type="OrthoDB" id="248923at2759"/>
<dbReference type="PANTHER" id="PTHR44535">
    <property type="entry name" value="PROTEIN CBG16200"/>
    <property type="match status" value="1"/>
</dbReference>
<dbReference type="OMA" id="CPQQVPV"/>
<keyword evidence="15" id="KW-0460">Magnesium</keyword>
<evidence type="ECO:0000256" key="4">
    <source>
        <dbReference type="ARBA" id="ARBA00010886"/>
    </source>
</evidence>
<evidence type="ECO:0000256" key="22">
    <source>
        <dbReference type="PROSITE-ProRule" id="PRU00235"/>
    </source>
</evidence>
<dbReference type="CTD" id="284086"/>
<evidence type="ECO:0000256" key="2">
    <source>
        <dbReference type="ARBA" id="ARBA00004300"/>
    </source>
</evidence>
<dbReference type="Gene3D" id="3.30.200.20">
    <property type="entry name" value="Phosphorylase Kinase, domain 1"/>
    <property type="match status" value="1"/>
</dbReference>
<dbReference type="InterPro" id="IPR051997">
    <property type="entry name" value="STK_NEK"/>
</dbReference>
<dbReference type="PRINTS" id="PR00109">
    <property type="entry name" value="TYRKINASE"/>
</dbReference>
<keyword evidence="17" id="KW-0966">Cell projection</keyword>
<dbReference type="InterPro" id="IPR008271">
    <property type="entry name" value="Ser/Thr_kinase_AS"/>
</dbReference>
<evidence type="ECO:0000256" key="11">
    <source>
        <dbReference type="ARBA" id="ARBA00022737"/>
    </source>
</evidence>
<dbReference type="CDD" id="cd08220">
    <property type="entry name" value="STKc_Nek8"/>
    <property type="match status" value="1"/>
</dbReference>
<dbReference type="PANTHER" id="PTHR44535:SF4">
    <property type="entry name" value="SERINE_THREONINE-PROTEIN KINASE NEK8"/>
    <property type="match status" value="1"/>
</dbReference>
<dbReference type="GO" id="GO:0048513">
    <property type="term" value="P:animal organ development"/>
    <property type="evidence" value="ECO:0007669"/>
    <property type="project" value="UniProtKB-ARBA"/>
</dbReference>
<evidence type="ECO:0000256" key="14">
    <source>
        <dbReference type="ARBA" id="ARBA00022840"/>
    </source>
</evidence>
<keyword evidence="12 23" id="KW-0547">Nucleotide-binding</keyword>
<dbReference type="InterPro" id="IPR009091">
    <property type="entry name" value="RCC1/BLIP-II"/>
</dbReference>
<name>A0A8B7YG67_ACAPL</name>
<evidence type="ECO:0000256" key="15">
    <source>
        <dbReference type="ARBA" id="ARBA00022842"/>
    </source>
</evidence>
<keyword evidence="25" id="KW-1185">Reference proteome</keyword>
<evidence type="ECO:0000256" key="18">
    <source>
        <dbReference type="ARBA" id="ARBA00047899"/>
    </source>
</evidence>
<dbReference type="InterPro" id="IPR000408">
    <property type="entry name" value="Reg_chr_condens"/>
</dbReference>
<evidence type="ECO:0000256" key="20">
    <source>
        <dbReference type="ARBA" id="ARBA00067737"/>
    </source>
</evidence>
<organism evidence="25 26">
    <name type="scientific">Acanthaster planci</name>
    <name type="common">Crown-of-thorns starfish</name>
    <dbReference type="NCBI Taxonomy" id="133434"/>
    <lineage>
        <taxon>Eukaryota</taxon>
        <taxon>Metazoa</taxon>
        <taxon>Echinodermata</taxon>
        <taxon>Eleutherozoa</taxon>
        <taxon>Asterozoa</taxon>
        <taxon>Asteroidea</taxon>
        <taxon>Valvatacea</taxon>
        <taxon>Valvatida</taxon>
        <taxon>Acanthasteridae</taxon>
        <taxon>Acanthaster</taxon>
    </lineage>
</organism>
<dbReference type="InterPro" id="IPR044120">
    <property type="entry name" value="STKc_Nek8"/>
</dbReference>
<dbReference type="InterPro" id="IPR001245">
    <property type="entry name" value="Ser-Thr/Tyr_kinase_cat_dom"/>
</dbReference>
<dbReference type="Gene3D" id="1.10.510.10">
    <property type="entry name" value="Transferase(Phosphotransferase) domain 1"/>
    <property type="match status" value="1"/>
</dbReference>
<dbReference type="SUPFAM" id="SSF50985">
    <property type="entry name" value="RCC1/BLIP-II"/>
    <property type="match status" value="1"/>
</dbReference>
<reference evidence="26" key="1">
    <citation type="submission" date="2025-08" db="UniProtKB">
        <authorList>
            <consortium name="RefSeq"/>
        </authorList>
    </citation>
    <scope>IDENTIFICATION</scope>
</reference>
<dbReference type="GO" id="GO:0005524">
    <property type="term" value="F:ATP binding"/>
    <property type="evidence" value="ECO:0007669"/>
    <property type="project" value="UniProtKB-UniRule"/>
</dbReference>
<feature type="binding site" evidence="23">
    <location>
        <position position="33"/>
    </location>
    <ligand>
        <name>ATP</name>
        <dbReference type="ChEBI" id="CHEBI:30616"/>
    </ligand>
</feature>
<feature type="repeat" description="RCC1" evidence="22">
    <location>
        <begin position="425"/>
        <end position="476"/>
    </location>
</feature>
<dbReference type="Gene3D" id="2.130.10.30">
    <property type="entry name" value="Regulator of chromosome condensation 1/beta-lactamase-inhibitor protein II"/>
    <property type="match status" value="2"/>
</dbReference>
<dbReference type="GO" id="GO:0005813">
    <property type="term" value="C:centrosome"/>
    <property type="evidence" value="ECO:0007669"/>
    <property type="project" value="UniProtKB-SubCell"/>
</dbReference>
<protein>
    <recommendedName>
        <fullName evidence="20">Serine/threonine-protein kinase Nek8</fullName>
        <ecNumber evidence="5">2.7.11.1</ecNumber>
    </recommendedName>
    <alternativeName>
        <fullName evidence="21">Never in mitosis A-related kinase 8</fullName>
    </alternativeName>
</protein>
<evidence type="ECO:0000256" key="1">
    <source>
        <dbReference type="ARBA" id="ARBA00001946"/>
    </source>
</evidence>
<dbReference type="GO" id="GO:0004674">
    <property type="term" value="F:protein serine/threonine kinase activity"/>
    <property type="evidence" value="ECO:0007669"/>
    <property type="project" value="UniProtKB-KW"/>
</dbReference>
<dbReference type="SUPFAM" id="SSF56112">
    <property type="entry name" value="Protein kinase-like (PK-like)"/>
    <property type="match status" value="1"/>
</dbReference>
<evidence type="ECO:0000256" key="7">
    <source>
        <dbReference type="ARBA" id="ARBA00022527"/>
    </source>
</evidence>
<dbReference type="RefSeq" id="XP_022092238.1">
    <property type="nucleotide sequence ID" value="XM_022236546.1"/>
</dbReference>
<evidence type="ECO:0000256" key="16">
    <source>
        <dbReference type="ARBA" id="ARBA00023212"/>
    </source>
</evidence>
<feature type="domain" description="Protein kinase" evidence="24">
    <location>
        <begin position="4"/>
        <end position="258"/>
    </location>
</feature>
<dbReference type="Pfam" id="PF00069">
    <property type="entry name" value="Pkinase"/>
    <property type="match status" value="1"/>
</dbReference>
<keyword evidence="8" id="KW-0597">Phosphoprotein</keyword>
<dbReference type="AlphaFoldDB" id="A0A8B7YG67"/>
<dbReference type="GO" id="GO:0005930">
    <property type="term" value="C:axoneme"/>
    <property type="evidence" value="ECO:0007669"/>
    <property type="project" value="UniProtKB-SubCell"/>
</dbReference>
<feature type="repeat" description="RCC1" evidence="22">
    <location>
        <begin position="593"/>
        <end position="645"/>
    </location>
</feature>
<evidence type="ECO:0000313" key="25">
    <source>
        <dbReference type="Proteomes" id="UP000694845"/>
    </source>
</evidence>
<evidence type="ECO:0000256" key="19">
    <source>
        <dbReference type="ARBA" id="ARBA00048679"/>
    </source>
</evidence>
<evidence type="ECO:0000256" key="13">
    <source>
        <dbReference type="ARBA" id="ARBA00022777"/>
    </source>
</evidence>
<comment type="subcellular location">
    <subcellularLocation>
        <location evidence="3">Cytoplasm</location>
        <location evidence="3">Cytoskeleton</location>
        <location evidence="3">Cilium axoneme</location>
    </subcellularLocation>
    <subcellularLocation>
        <location evidence="2">Cytoplasm</location>
        <location evidence="2">Cytoskeleton</location>
        <location evidence="2">Microtubule organizing center</location>
        <location evidence="2">Centrosome</location>
    </subcellularLocation>
</comment>
<dbReference type="FunFam" id="1.10.510.10:FF:000262">
    <property type="entry name" value="Serine/threonine-protein kinase Nek8"/>
    <property type="match status" value="1"/>
</dbReference>
<evidence type="ECO:0000256" key="3">
    <source>
        <dbReference type="ARBA" id="ARBA00004430"/>
    </source>
</evidence>
<dbReference type="PROSITE" id="PS50011">
    <property type="entry name" value="PROTEIN_KINASE_DOM"/>
    <property type="match status" value="1"/>
</dbReference>
<keyword evidence="9" id="KW-0808">Transferase</keyword>
<keyword evidence="14 23" id="KW-0067">ATP-binding</keyword>
<keyword evidence="7" id="KW-0723">Serine/threonine-protein kinase</keyword>
<dbReference type="PROSITE" id="PS50012">
    <property type="entry name" value="RCC1_3"/>
    <property type="match status" value="4"/>
</dbReference>
<evidence type="ECO:0000259" key="24">
    <source>
        <dbReference type="PROSITE" id="PS50011"/>
    </source>
</evidence>
<dbReference type="InterPro" id="IPR011009">
    <property type="entry name" value="Kinase-like_dom_sf"/>
</dbReference>
<comment type="cofactor">
    <cofactor evidence="1">
        <name>Mg(2+)</name>
        <dbReference type="ChEBI" id="CHEBI:18420"/>
    </cofactor>
</comment>
<comment type="similarity">
    <text evidence="4">Belongs to the protein kinase superfamily. NEK Ser/Thr protein kinase family. NIMA subfamily.</text>
</comment>
<keyword evidence="13" id="KW-0418">Kinase</keyword>
<proteinExistence type="inferred from homology"/>
<evidence type="ECO:0000313" key="26">
    <source>
        <dbReference type="RefSeq" id="XP_022092238.1"/>
    </source>
</evidence>
<evidence type="ECO:0000256" key="9">
    <source>
        <dbReference type="ARBA" id="ARBA00022679"/>
    </source>
</evidence>
<sequence>MDKYEKIRVVGRGAYGTVYLCRRLSDQELVIIKQIPVEQMTGEERQVAVNESKVLAMLDHPNIIKYYENFLEDKALSIVMEYAEGGTLFDYLQHRGSALLEEGEVLRLFCQLLLSLQHVHSKQILHRDLKTQNILLNKRRDVLKIADFGISKILSSKSKAFTVVGTPCYISPELCEGKPYNQKSDIWAVGCVLYELLTFKRAFEADNLPALVMKIMRGFIAPISDRYSDELKRLLLQMLHLDPDKRPSINQVIAEPIIIKMLANVYMEIGRVKCPLKIPKPFVVSSSSVNSKVQNQKNSKKSLSRKSSSVVLDSSTSNVPKLRPLSTVSFWGHGVITPVRLPLPHSDTQIVQVATGRTQKVAVTKNGRLIIWEFSSVGADSTMLPGAVDQQYPTFIPRYLEGQSAVTIQHVSCGDMFTACLTDRGILMTYGSGAHGSLGHGNYHDVSQAKIVEELLGYEVVMVSCGASHVMAVTTDNEVFSWGRGDNGRLGLDSQESFPSPQSVSLPAVCHIASVHCGLDCSLLLTTDKKVLACGSNRYNKLGLDDVGPNTKTRVKVDEMHTYTLVASHPIHQLPVRSVAIGTAHAAMVTDDNVCFTLGSNQFGQLGCETETNSPRIPCSPVFHEDVAITAVACGDMFTVALASDGQVFSWGKSSRGRLGRLEDHSAIPQKVDLNEEEPFVITSVSCNHGNTLLATRSRVSEADTP</sequence>
<dbReference type="InterPro" id="IPR000719">
    <property type="entry name" value="Prot_kinase_dom"/>
</dbReference>
<keyword evidence="16" id="KW-0206">Cytoskeleton</keyword>
<evidence type="ECO:0000256" key="8">
    <source>
        <dbReference type="ARBA" id="ARBA00022553"/>
    </source>
</evidence>
<dbReference type="InterPro" id="IPR058923">
    <property type="entry name" value="RCC1-like_dom"/>
</dbReference>
<dbReference type="SMART" id="SM00220">
    <property type="entry name" value="S_TKc"/>
    <property type="match status" value="1"/>
</dbReference>
<dbReference type="EC" id="2.7.11.1" evidence="5"/>
<dbReference type="GeneID" id="110980164"/>
<evidence type="ECO:0000256" key="10">
    <source>
        <dbReference type="ARBA" id="ARBA00022723"/>
    </source>
</evidence>
<dbReference type="PRINTS" id="PR00633">
    <property type="entry name" value="RCCNDNSATION"/>
</dbReference>
<comment type="catalytic activity">
    <reaction evidence="18">
        <text>L-threonyl-[protein] + ATP = O-phospho-L-threonyl-[protein] + ADP + H(+)</text>
        <dbReference type="Rhea" id="RHEA:46608"/>
        <dbReference type="Rhea" id="RHEA-COMP:11060"/>
        <dbReference type="Rhea" id="RHEA-COMP:11605"/>
        <dbReference type="ChEBI" id="CHEBI:15378"/>
        <dbReference type="ChEBI" id="CHEBI:30013"/>
        <dbReference type="ChEBI" id="CHEBI:30616"/>
        <dbReference type="ChEBI" id="CHEBI:61977"/>
        <dbReference type="ChEBI" id="CHEBI:456216"/>
        <dbReference type="EC" id="2.7.11.1"/>
    </reaction>
</comment>
<evidence type="ECO:0000256" key="17">
    <source>
        <dbReference type="ARBA" id="ARBA00023273"/>
    </source>
</evidence>
<evidence type="ECO:0000256" key="21">
    <source>
        <dbReference type="ARBA" id="ARBA00082686"/>
    </source>
</evidence>
<dbReference type="FunFam" id="3.30.200.20:FF:000243">
    <property type="entry name" value="serine/threonine-protein kinase Nek8"/>
    <property type="match status" value="1"/>
</dbReference>
<evidence type="ECO:0000256" key="12">
    <source>
        <dbReference type="ARBA" id="ARBA00022741"/>
    </source>
</evidence>
<evidence type="ECO:0000256" key="5">
    <source>
        <dbReference type="ARBA" id="ARBA00012513"/>
    </source>
</evidence>
<evidence type="ECO:0000256" key="6">
    <source>
        <dbReference type="ARBA" id="ARBA00022490"/>
    </source>
</evidence>
<accession>A0A8B7YG67</accession>
<dbReference type="InterPro" id="IPR017441">
    <property type="entry name" value="Protein_kinase_ATP_BS"/>
</dbReference>
<gene>
    <name evidence="26" type="primary">LOC110980164</name>
</gene>
<keyword evidence="10" id="KW-0479">Metal-binding</keyword>
<dbReference type="FunFam" id="2.130.10.30:FF:000017">
    <property type="entry name" value="Serine/threonine-protein kinase Nek8"/>
    <property type="match status" value="1"/>
</dbReference>
<dbReference type="Proteomes" id="UP000694845">
    <property type="component" value="Unplaced"/>
</dbReference>
<dbReference type="Pfam" id="PF25390">
    <property type="entry name" value="WD40_RLD"/>
    <property type="match status" value="1"/>
</dbReference>
<keyword evidence="11" id="KW-0677">Repeat</keyword>
<feature type="repeat" description="RCC1" evidence="22">
    <location>
        <begin position="477"/>
        <end position="528"/>
    </location>
</feature>
<keyword evidence="6" id="KW-0963">Cytoplasm</keyword>
<dbReference type="PROSITE" id="PS00108">
    <property type="entry name" value="PROTEIN_KINASE_ST"/>
    <property type="match status" value="1"/>
</dbReference>
<feature type="repeat" description="RCC1" evidence="22">
    <location>
        <begin position="646"/>
        <end position="698"/>
    </location>
</feature>
<evidence type="ECO:0000256" key="23">
    <source>
        <dbReference type="PROSITE-ProRule" id="PRU10141"/>
    </source>
</evidence>
<dbReference type="PROSITE" id="PS00107">
    <property type="entry name" value="PROTEIN_KINASE_ATP"/>
    <property type="match status" value="1"/>
</dbReference>